<keyword evidence="1" id="KW-1133">Transmembrane helix</keyword>
<dbReference type="RefSeq" id="WP_053967812.1">
    <property type="nucleotide sequence ID" value="NZ_JAWJXX010000002.1"/>
</dbReference>
<feature type="transmembrane region" description="Helical" evidence="1">
    <location>
        <begin position="12"/>
        <end position="30"/>
    </location>
</feature>
<gene>
    <name evidence="2" type="ORF">AMS69_09535</name>
</gene>
<evidence type="ECO:0000313" key="3">
    <source>
        <dbReference type="Proteomes" id="UP000037729"/>
    </source>
</evidence>
<reference evidence="2 3" key="1">
    <citation type="submission" date="2015-08" db="EMBL/GenBank/DDBJ databases">
        <title>Genomes of Isolates from Cabo Rojo, PR.</title>
        <authorList>
            <person name="Sanchez-Nieves R.L."/>
            <person name="Montalvo-Rodriguez R."/>
        </authorList>
    </citation>
    <scope>NUCLEOTIDE SEQUENCE [LARGE SCALE GENOMIC DNA]</scope>
    <source>
        <strain evidence="2 3">SL3</strain>
    </source>
</reference>
<dbReference type="PATRIC" id="fig|1705562.3.peg.3013"/>
<dbReference type="Proteomes" id="UP000037729">
    <property type="component" value="Unassembled WGS sequence"/>
</dbReference>
<accession>A0A0M9AKW4</accession>
<evidence type="ECO:0000313" key="2">
    <source>
        <dbReference type="EMBL" id="KOX94137.1"/>
    </source>
</evidence>
<dbReference type="OrthoDB" id="169315at2157"/>
<feature type="transmembrane region" description="Helical" evidence="1">
    <location>
        <begin position="36"/>
        <end position="56"/>
    </location>
</feature>
<protein>
    <submittedName>
        <fullName evidence="2">Uncharacterized protein</fullName>
    </submittedName>
</protein>
<name>A0A0M9AKW4_9EURY</name>
<evidence type="ECO:0000256" key="1">
    <source>
        <dbReference type="SAM" id="Phobius"/>
    </source>
</evidence>
<proteinExistence type="predicted"/>
<keyword evidence="3" id="KW-1185">Reference proteome</keyword>
<dbReference type="Pfam" id="PF20108">
    <property type="entry name" value="DUF6498"/>
    <property type="match status" value="1"/>
</dbReference>
<keyword evidence="1" id="KW-0472">Membrane</keyword>
<dbReference type="InterPro" id="IPR045466">
    <property type="entry name" value="DUF6498"/>
</dbReference>
<dbReference type="AlphaFoldDB" id="A0A0M9AKW4"/>
<comment type="caution">
    <text evidence="2">The sequence shown here is derived from an EMBL/GenBank/DDBJ whole genome shotgun (WGS) entry which is preliminary data.</text>
</comment>
<sequence>MTQRFPTFVRGLSIVFANCIPLVGVTAWGWDLWLLLVVYIAEAAFSVIIAATKALFAEQRSPGRPGQHEPLHELREKRGSFHLYSNWPPIYPRNVSAGLAVTIAALLFSQIEEFVAEYIGTGEYRDVSAQELIRTPAQLTPVLLFLGFSRWVGPGPVVSTGLSFSQ</sequence>
<dbReference type="EMBL" id="LIUF01000002">
    <property type="protein sequence ID" value="KOX94137.1"/>
    <property type="molecule type" value="Genomic_DNA"/>
</dbReference>
<organism evidence="2 3">
    <name type="scientific">Haloarcula rubripromontorii</name>
    <dbReference type="NCBI Taxonomy" id="1705562"/>
    <lineage>
        <taxon>Archaea</taxon>
        <taxon>Methanobacteriati</taxon>
        <taxon>Methanobacteriota</taxon>
        <taxon>Stenosarchaea group</taxon>
        <taxon>Halobacteria</taxon>
        <taxon>Halobacteriales</taxon>
        <taxon>Haloarculaceae</taxon>
        <taxon>Haloarcula</taxon>
    </lineage>
</organism>
<keyword evidence="1" id="KW-0812">Transmembrane</keyword>